<name>A0A2T0ABZ4_RHOTO</name>
<evidence type="ECO:0000313" key="3">
    <source>
        <dbReference type="Proteomes" id="UP000239560"/>
    </source>
</evidence>
<feature type="compositionally biased region" description="Basic and acidic residues" evidence="1">
    <location>
        <begin position="76"/>
        <end position="85"/>
    </location>
</feature>
<feature type="compositionally biased region" description="Polar residues" evidence="1">
    <location>
        <begin position="92"/>
        <end position="104"/>
    </location>
</feature>
<feature type="region of interest" description="Disordered" evidence="1">
    <location>
        <begin position="147"/>
        <end position="166"/>
    </location>
</feature>
<dbReference type="Proteomes" id="UP000239560">
    <property type="component" value="Unassembled WGS sequence"/>
</dbReference>
<feature type="compositionally biased region" description="Polar residues" evidence="1">
    <location>
        <begin position="112"/>
        <end position="121"/>
    </location>
</feature>
<protein>
    <submittedName>
        <fullName evidence="2">Uncharacterized protein</fullName>
    </submittedName>
</protein>
<feature type="compositionally biased region" description="Basic and acidic residues" evidence="1">
    <location>
        <begin position="147"/>
        <end position="156"/>
    </location>
</feature>
<sequence length="254" mass="28602">MAHAGHCVKSLTGRLALSLSRFFNPPTVLLPLAHSTCRSFSTSRPALHSSRQTHHQTYSVSAWTARSQPRRTSRHMSGDLKNLDKARRRNLHTPSLRTSTSTINGDERYASWNASPQSWSPMPSDPPSARCTSSRSTRIKSLLLQRRVNDDPRRSLDSVPRCQKRRRRSRSVRLPFIASSPPLPLLLSAFLPLPTTHSRRTRLRIHCCDGVRSSAARELLDFASFACTSARLGLLRRTQDPSRATLSRLHLLRG</sequence>
<dbReference type="AlphaFoldDB" id="A0A2T0ABZ4"/>
<accession>A0A2T0ABZ4</accession>
<feature type="compositionally biased region" description="Polar residues" evidence="1">
    <location>
        <begin position="55"/>
        <end position="67"/>
    </location>
</feature>
<dbReference type="EMBL" id="LCTV02000004">
    <property type="protein sequence ID" value="PRQ75515.1"/>
    <property type="molecule type" value="Genomic_DNA"/>
</dbReference>
<evidence type="ECO:0000256" key="1">
    <source>
        <dbReference type="SAM" id="MobiDB-lite"/>
    </source>
</evidence>
<evidence type="ECO:0000313" key="2">
    <source>
        <dbReference type="EMBL" id="PRQ75515.1"/>
    </source>
</evidence>
<organism evidence="2 3">
    <name type="scientific">Rhodotorula toruloides</name>
    <name type="common">Yeast</name>
    <name type="synonym">Rhodosporidium toruloides</name>
    <dbReference type="NCBI Taxonomy" id="5286"/>
    <lineage>
        <taxon>Eukaryota</taxon>
        <taxon>Fungi</taxon>
        <taxon>Dikarya</taxon>
        <taxon>Basidiomycota</taxon>
        <taxon>Pucciniomycotina</taxon>
        <taxon>Microbotryomycetes</taxon>
        <taxon>Sporidiobolales</taxon>
        <taxon>Sporidiobolaceae</taxon>
        <taxon>Rhodotorula</taxon>
    </lineage>
</organism>
<proteinExistence type="predicted"/>
<gene>
    <name evidence="2" type="ORF">AAT19DRAFT_13572</name>
</gene>
<feature type="region of interest" description="Disordered" evidence="1">
    <location>
        <begin position="44"/>
        <end position="136"/>
    </location>
</feature>
<reference evidence="2 3" key="1">
    <citation type="journal article" date="2018" name="Elife">
        <title>Functional genomics of lipid metabolism in the oleaginous yeast Rhodosporidium toruloides.</title>
        <authorList>
            <person name="Coradetti S.T."/>
            <person name="Pinel D."/>
            <person name="Geiselman G."/>
            <person name="Ito M."/>
            <person name="Mondo S."/>
            <person name="Reilly M.C."/>
            <person name="Cheng Y.F."/>
            <person name="Bauer S."/>
            <person name="Grigoriev I."/>
            <person name="Gladden J.M."/>
            <person name="Simmons B.A."/>
            <person name="Brem R."/>
            <person name="Arkin A.P."/>
            <person name="Skerker J.M."/>
        </authorList>
    </citation>
    <scope>NUCLEOTIDE SEQUENCE [LARGE SCALE GENOMIC DNA]</scope>
    <source>
        <strain evidence="2 3">NBRC 0880</strain>
    </source>
</reference>
<comment type="caution">
    <text evidence="2">The sequence shown here is derived from an EMBL/GenBank/DDBJ whole genome shotgun (WGS) entry which is preliminary data.</text>
</comment>